<reference evidence="1" key="1">
    <citation type="submission" date="2018-05" db="EMBL/GenBank/DDBJ databases">
        <authorList>
            <person name="Lanie J.A."/>
            <person name="Ng W.-L."/>
            <person name="Kazmierczak K.M."/>
            <person name="Andrzejewski T.M."/>
            <person name="Davidsen T.M."/>
            <person name="Wayne K.J."/>
            <person name="Tettelin H."/>
            <person name="Glass J.I."/>
            <person name="Rusch D."/>
            <person name="Podicherti R."/>
            <person name="Tsui H.-C.T."/>
            <person name="Winkler M.E."/>
        </authorList>
    </citation>
    <scope>NUCLEOTIDE SEQUENCE</scope>
</reference>
<proteinExistence type="predicted"/>
<protein>
    <submittedName>
        <fullName evidence="1">Uncharacterized protein</fullName>
    </submittedName>
</protein>
<name>A0A382AKX9_9ZZZZ</name>
<dbReference type="EMBL" id="UINC01025822">
    <property type="protein sequence ID" value="SVB02128.1"/>
    <property type="molecule type" value="Genomic_DNA"/>
</dbReference>
<organism evidence="1">
    <name type="scientific">marine metagenome</name>
    <dbReference type="NCBI Taxonomy" id="408172"/>
    <lineage>
        <taxon>unclassified sequences</taxon>
        <taxon>metagenomes</taxon>
        <taxon>ecological metagenomes</taxon>
    </lineage>
</organism>
<feature type="non-terminal residue" evidence="1">
    <location>
        <position position="78"/>
    </location>
</feature>
<gene>
    <name evidence="1" type="ORF">METZ01_LOCUS154982</name>
</gene>
<dbReference type="AlphaFoldDB" id="A0A382AKX9"/>
<accession>A0A382AKX9</accession>
<evidence type="ECO:0000313" key="1">
    <source>
        <dbReference type="EMBL" id="SVB02128.1"/>
    </source>
</evidence>
<sequence length="78" mass="8638">MTVGEAEKSLLPADLRGSDSLIDYHDYDGDKRPWEAIDVPSEPLVRGDFELLTYLNDSVPLGYDPFGSINPMDPSLPL</sequence>